<evidence type="ECO:0000256" key="5">
    <source>
        <dbReference type="ARBA" id="ARBA00022519"/>
    </source>
</evidence>
<feature type="domain" description="General secretion pathway GspH" evidence="11">
    <location>
        <begin position="49"/>
        <end position="167"/>
    </location>
</feature>
<dbReference type="Pfam" id="PF12019">
    <property type="entry name" value="GspH"/>
    <property type="match status" value="1"/>
</dbReference>
<evidence type="ECO:0000256" key="7">
    <source>
        <dbReference type="ARBA" id="ARBA00022989"/>
    </source>
</evidence>
<sequence>MRGRNARSARMRGFSLVEGLICLAVMLTAATVAMPNVARWLRDWQSSRASQALRESLDLARIHALRSSGRATVCVSADGNGCLASSDWSAGWIVFGDRDGDGVRGTDEPLLHVQPRLPGLLRIAPASGSIQRLVFLPNGLLNSTPTSLAITSAHPEVPVRKLVLNRIGRARVTTGS</sequence>
<evidence type="ECO:0000256" key="1">
    <source>
        <dbReference type="ARBA" id="ARBA00004377"/>
    </source>
</evidence>
<dbReference type="GO" id="GO:0005886">
    <property type="term" value="C:plasma membrane"/>
    <property type="evidence" value="ECO:0007669"/>
    <property type="project" value="UniProtKB-SubCell"/>
</dbReference>
<protein>
    <recommendedName>
        <fullName evidence="2">Type II secretion system protein H</fullName>
    </recommendedName>
    <alternativeName>
        <fullName evidence="10">General secretion pathway protein H</fullName>
    </alternativeName>
</protein>
<name>A0A370FBU6_9BURK</name>
<keyword evidence="8" id="KW-0472">Membrane</keyword>
<evidence type="ECO:0000259" key="11">
    <source>
        <dbReference type="Pfam" id="PF12019"/>
    </source>
</evidence>
<evidence type="ECO:0000313" key="13">
    <source>
        <dbReference type="Proteomes" id="UP000255265"/>
    </source>
</evidence>
<reference evidence="12 13" key="1">
    <citation type="submission" date="2018-07" db="EMBL/GenBank/DDBJ databases">
        <title>Genomic Encyclopedia of Type Strains, Phase IV (KMG-IV): sequencing the most valuable type-strain genomes for metagenomic binning, comparative biology and taxonomic classification.</title>
        <authorList>
            <person name="Goeker M."/>
        </authorList>
    </citation>
    <scope>NUCLEOTIDE SEQUENCE [LARGE SCALE GENOMIC DNA]</scope>
    <source>
        <strain evidence="12 13">DSM 21352</strain>
    </source>
</reference>
<dbReference type="Gene3D" id="3.55.40.10">
    <property type="entry name" value="minor pseudopilin epsh domain"/>
    <property type="match status" value="1"/>
</dbReference>
<dbReference type="AlphaFoldDB" id="A0A370FBU6"/>
<keyword evidence="4" id="KW-0488">Methylation</keyword>
<keyword evidence="3" id="KW-1003">Cell membrane</keyword>
<dbReference type="Proteomes" id="UP000255265">
    <property type="component" value="Unassembled WGS sequence"/>
</dbReference>
<dbReference type="EMBL" id="QQAV01000010">
    <property type="protein sequence ID" value="RDI20679.1"/>
    <property type="molecule type" value="Genomic_DNA"/>
</dbReference>
<keyword evidence="6" id="KW-0812">Transmembrane</keyword>
<dbReference type="InterPro" id="IPR022346">
    <property type="entry name" value="T2SS_GspH"/>
</dbReference>
<evidence type="ECO:0000256" key="6">
    <source>
        <dbReference type="ARBA" id="ARBA00022692"/>
    </source>
</evidence>
<gene>
    <name evidence="12" type="ORF">DFR41_11085</name>
</gene>
<evidence type="ECO:0000256" key="9">
    <source>
        <dbReference type="ARBA" id="ARBA00025772"/>
    </source>
</evidence>
<evidence type="ECO:0000313" key="12">
    <source>
        <dbReference type="EMBL" id="RDI20679.1"/>
    </source>
</evidence>
<organism evidence="12 13">
    <name type="scientific">Pseudacidovorax intermedius</name>
    <dbReference type="NCBI Taxonomy" id="433924"/>
    <lineage>
        <taxon>Bacteria</taxon>
        <taxon>Pseudomonadati</taxon>
        <taxon>Pseudomonadota</taxon>
        <taxon>Betaproteobacteria</taxon>
        <taxon>Burkholderiales</taxon>
        <taxon>Comamonadaceae</taxon>
        <taxon>Pseudacidovorax</taxon>
    </lineage>
</organism>
<proteinExistence type="inferred from homology"/>
<evidence type="ECO:0000256" key="2">
    <source>
        <dbReference type="ARBA" id="ARBA00021549"/>
    </source>
</evidence>
<evidence type="ECO:0000256" key="10">
    <source>
        <dbReference type="ARBA" id="ARBA00030775"/>
    </source>
</evidence>
<dbReference type="InterPro" id="IPR045584">
    <property type="entry name" value="Pilin-like"/>
</dbReference>
<evidence type="ECO:0000256" key="3">
    <source>
        <dbReference type="ARBA" id="ARBA00022475"/>
    </source>
</evidence>
<comment type="subcellular location">
    <subcellularLocation>
        <location evidence="1">Cell inner membrane</location>
        <topology evidence="1">Single-pass membrane protein</topology>
    </subcellularLocation>
</comment>
<keyword evidence="13" id="KW-1185">Reference proteome</keyword>
<keyword evidence="5" id="KW-0997">Cell inner membrane</keyword>
<dbReference type="GO" id="GO:0015627">
    <property type="term" value="C:type II protein secretion system complex"/>
    <property type="evidence" value="ECO:0007669"/>
    <property type="project" value="InterPro"/>
</dbReference>
<comment type="similarity">
    <text evidence="9">Belongs to the GSP H family.</text>
</comment>
<comment type="caution">
    <text evidence="12">The sequence shown here is derived from an EMBL/GenBank/DDBJ whole genome shotgun (WGS) entry which is preliminary data.</text>
</comment>
<keyword evidence="7" id="KW-1133">Transmembrane helix</keyword>
<accession>A0A370FBU6</accession>
<dbReference type="GO" id="GO:0015628">
    <property type="term" value="P:protein secretion by the type II secretion system"/>
    <property type="evidence" value="ECO:0007669"/>
    <property type="project" value="InterPro"/>
</dbReference>
<evidence type="ECO:0000256" key="4">
    <source>
        <dbReference type="ARBA" id="ARBA00022481"/>
    </source>
</evidence>
<dbReference type="SUPFAM" id="SSF54523">
    <property type="entry name" value="Pili subunits"/>
    <property type="match status" value="1"/>
</dbReference>
<evidence type="ECO:0000256" key="8">
    <source>
        <dbReference type="ARBA" id="ARBA00023136"/>
    </source>
</evidence>